<feature type="transmembrane region" description="Helical" evidence="1">
    <location>
        <begin position="207"/>
        <end position="229"/>
    </location>
</feature>
<reference evidence="2" key="1">
    <citation type="journal article" date="2020" name="Stud. Mycol.">
        <title>101 Dothideomycetes genomes: a test case for predicting lifestyles and emergence of pathogens.</title>
        <authorList>
            <person name="Haridas S."/>
            <person name="Albert R."/>
            <person name="Binder M."/>
            <person name="Bloem J."/>
            <person name="Labutti K."/>
            <person name="Salamov A."/>
            <person name="Andreopoulos B."/>
            <person name="Baker S."/>
            <person name="Barry K."/>
            <person name="Bills G."/>
            <person name="Bluhm B."/>
            <person name="Cannon C."/>
            <person name="Castanera R."/>
            <person name="Culley D."/>
            <person name="Daum C."/>
            <person name="Ezra D."/>
            <person name="Gonzalez J."/>
            <person name="Henrissat B."/>
            <person name="Kuo A."/>
            <person name="Liang C."/>
            <person name="Lipzen A."/>
            <person name="Lutzoni F."/>
            <person name="Magnuson J."/>
            <person name="Mondo S."/>
            <person name="Nolan M."/>
            <person name="Ohm R."/>
            <person name="Pangilinan J."/>
            <person name="Park H.-J."/>
            <person name="Ramirez L."/>
            <person name="Alfaro M."/>
            <person name="Sun H."/>
            <person name="Tritt A."/>
            <person name="Yoshinaga Y."/>
            <person name="Zwiers L.-H."/>
            <person name="Turgeon B."/>
            <person name="Goodwin S."/>
            <person name="Spatafora J."/>
            <person name="Crous P."/>
            <person name="Grigoriev I."/>
        </authorList>
    </citation>
    <scope>NUCLEOTIDE SEQUENCE</scope>
    <source>
        <strain evidence="2">ATCC 74209</strain>
    </source>
</reference>
<dbReference type="Gene3D" id="2.80.10.50">
    <property type="match status" value="1"/>
</dbReference>
<evidence type="ECO:0008006" key="4">
    <source>
        <dbReference type="Google" id="ProtNLM"/>
    </source>
</evidence>
<keyword evidence="1" id="KW-1133">Transmembrane helix</keyword>
<evidence type="ECO:0000256" key="1">
    <source>
        <dbReference type="SAM" id="Phobius"/>
    </source>
</evidence>
<gene>
    <name evidence="2" type="ORF">GQ43DRAFT_440978</name>
</gene>
<dbReference type="EMBL" id="ML993994">
    <property type="protein sequence ID" value="KAF2201019.1"/>
    <property type="molecule type" value="Genomic_DNA"/>
</dbReference>
<proteinExistence type="predicted"/>
<name>A0A9P4JPR7_9PLEO</name>
<dbReference type="CDD" id="cd00161">
    <property type="entry name" value="beta-trefoil_Ricin-like"/>
    <property type="match status" value="1"/>
</dbReference>
<organism evidence="2 3">
    <name type="scientific">Delitschia confertaspora ATCC 74209</name>
    <dbReference type="NCBI Taxonomy" id="1513339"/>
    <lineage>
        <taxon>Eukaryota</taxon>
        <taxon>Fungi</taxon>
        <taxon>Dikarya</taxon>
        <taxon>Ascomycota</taxon>
        <taxon>Pezizomycotina</taxon>
        <taxon>Dothideomycetes</taxon>
        <taxon>Pleosporomycetidae</taxon>
        <taxon>Pleosporales</taxon>
        <taxon>Delitschiaceae</taxon>
        <taxon>Delitschia</taxon>
    </lineage>
</organism>
<accession>A0A9P4JPR7</accession>
<protein>
    <recommendedName>
        <fullName evidence="4">Ricin B lectin domain-containing protein</fullName>
    </recommendedName>
</protein>
<dbReference type="AlphaFoldDB" id="A0A9P4JPR7"/>
<comment type="caution">
    <text evidence="2">The sequence shown here is derived from an EMBL/GenBank/DDBJ whole genome shotgun (WGS) entry which is preliminary data.</text>
</comment>
<evidence type="ECO:0000313" key="3">
    <source>
        <dbReference type="Proteomes" id="UP000799536"/>
    </source>
</evidence>
<dbReference type="OrthoDB" id="9986966at2759"/>
<dbReference type="Proteomes" id="UP000799536">
    <property type="component" value="Unassembled WGS sequence"/>
</dbReference>
<keyword evidence="1" id="KW-0812">Transmembrane</keyword>
<sequence length="255" mass="27414">MVHIDLSSKYTITNVFFGSSKALSSTLRNDSLIIVPIGSGTGTDQLWYFTETNTTGRYRLHTVQKGDFYAVDISSYSGQNSITVHFVSVEEKTGQYWAFDTWEDGSVRISNDFTGPDIHLGVDEETLIANIFGGDNEGQHWRLDRLGPSPTVTSAATTVLNTSIPSLTGKPTSPSPTSCASSTSACSVAAATAVVHDNKKKLSTGSIVGVTIGGVFGLVALIASIILYLKWRERRRRAGAGAWSWVAAPMVERDG</sequence>
<dbReference type="SUPFAM" id="SSF50370">
    <property type="entry name" value="Ricin B-like lectins"/>
    <property type="match status" value="1"/>
</dbReference>
<keyword evidence="3" id="KW-1185">Reference proteome</keyword>
<evidence type="ECO:0000313" key="2">
    <source>
        <dbReference type="EMBL" id="KAF2201019.1"/>
    </source>
</evidence>
<keyword evidence="1" id="KW-0472">Membrane</keyword>
<dbReference type="InterPro" id="IPR035992">
    <property type="entry name" value="Ricin_B-like_lectins"/>
</dbReference>